<gene>
    <name evidence="5" type="ORF">FCALED_LOCUS10776</name>
</gene>
<dbReference type="PANTHER" id="PTHR46093">
    <property type="entry name" value="ACYL-COA-BINDING DOMAIN-CONTAINING PROTEIN 5"/>
    <property type="match status" value="1"/>
</dbReference>
<evidence type="ECO:0000256" key="3">
    <source>
        <dbReference type="SAM" id="MobiDB-lite"/>
    </source>
</evidence>
<accession>A0A9N9DLI0</accession>
<dbReference type="EMBL" id="CAJVPQ010004129">
    <property type="protein sequence ID" value="CAG8645243.1"/>
    <property type="molecule type" value="Genomic_DNA"/>
</dbReference>
<evidence type="ECO:0000256" key="4">
    <source>
        <dbReference type="SAM" id="Phobius"/>
    </source>
</evidence>
<name>A0A9N9DLI0_9GLOM</name>
<feature type="region of interest" description="Disordered" evidence="3">
    <location>
        <begin position="335"/>
        <end position="368"/>
    </location>
</feature>
<dbReference type="Proteomes" id="UP000789570">
    <property type="component" value="Unassembled WGS sequence"/>
</dbReference>
<dbReference type="AlphaFoldDB" id="A0A9N9DLI0"/>
<dbReference type="OrthoDB" id="4447at2759"/>
<dbReference type="InterPro" id="IPR015915">
    <property type="entry name" value="Kelch-typ_b-propeller"/>
</dbReference>
<proteinExistence type="predicted"/>
<organism evidence="5 6">
    <name type="scientific">Funneliformis caledonium</name>
    <dbReference type="NCBI Taxonomy" id="1117310"/>
    <lineage>
        <taxon>Eukaryota</taxon>
        <taxon>Fungi</taxon>
        <taxon>Fungi incertae sedis</taxon>
        <taxon>Mucoromycota</taxon>
        <taxon>Glomeromycotina</taxon>
        <taxon>Glomeromycetes</taxon>
        <taxon>Glomerales</taxon>
        <taxon>Glomeraceae</taxon>
        <taxon>Funneliformis</taxon>
    </lineage>
</organism>
<keyword evidence="2" id="KW-0677">Repeat</keyword>
<feature type="compositionally biased region" description="Polar residues" evidence="3">
    <location>
        <begin position="335"/>
        <end position="348"/>
    </location>
</feature>
<protein>
    <submittedName>
        <fullName evidence="5">10556_t:CDS:1</fullName>
    </submittedName>
</protein>
<comment type="caution">
    <text evidence="5">The sequence shown here is derived from an EMBL/GenBank/DDBJ whole genome shotgun (WGS) entry which is preliminary data.</text>
</comment>
<feature type="transmembrane region" description="Helical" evidence="4">
    <location>
        <begin position="374"/>
        <end position="401"/>
    </location>
</feature>
<keyword evidence="4" id="KW-1133">Transmembrane helix</keyword>
<dbReference type="Gene3D" id="2.120.10.80">
    <property type="entry name" value="Kelch-type beta propeller"/>
    <property type="match status" value="2"/>
</dbReference>
<dbReference type="SUPFAM" id="SSF117281">
    <property type="entry name" value="Kelch motif"/>
    <property type="match status" value="1"/>
</dbReference>
<evidence type="ECO:0000313" key="5">
    <source>
        <dbReference type="EMBL" id="CAG8645243.1"/>
    </source>
</evidence>
<evidence type="ECO:0000256" key="1">
    <source>
        <dbReference type="ARBA" id="ARBA00022441"/>
    </source>
</evidence>
<keyword evidence="1" id="KW-0880">Kelch repeat</keyword>
<dbReference type="Pfam" id="PF24681">
    <property type="entry name" value="Kelch_KLHDC2_KLHL20_DRC7"/>
    <property type="match status" value="1"/>
</dbReference>
<keyword evidence="6" id="KW-1185">Reference proteome</keyword>
<evidence type="ECO:0000256" key="2">
    <source>
        <dbReference type="ARBA" id="ARBA00022737"/>
    </source>
</evidence>
<reference evidence="5" key="1">
    <citation type="submission" date="2021-06" db="EMBL/GenBank/DDBJ databases">
        <authorList>
            <person name="Kallberg Y."/>
            <person name="Tangrot J."/>
            <person name="Rosling A."/>
        </authorList>
    </citation>
    <scope>NUCLEOTIDE SEQUENCE</scope>
    <source>
        <strain evidence="5">UK204</strain>
    </source>
</reference>
<dbReference type="PANTHER" id="PTHR46093:SF3">
    <property type="entry name" value="ACYL-COA-BINDING DOMAIN-CONTAINING PROTEIN 4"/>
    <property type="match status" value="1"/>
</dbReference>
<keyword evidence="4" id="KW-0812">Transmembrane</keyword>
<sequence length="528" mass="59226">MTPFKRYAHTATLIDNKLYILGGRVTTTTNNENIGKQFFYLDVSVLFNVKNIIWHNLTDINTVPAHRAAASVSGGPSKDILFLYIGNYDGVEMELFYAFDTKSNTWSVPKIANGENVKRTHNLKGIVDDKGKMYLFGGKYKDTNEVLSNDMLILDTINLNLKLGSKVDAPTQRCLYGVTFVPSNFIIYFGGSYDQKNSALPLKEVYQYDTINDNWSTKAGKIPTDRNSFSTVLGLNGQRVIIFGGSAGDNDIELQEALYILNLANFEWSLPKTSGTYPAQTRGWHEANVIGKYMVISFGIGKDTDGKDLNEDILLLDISNDEEYVWTYDFDITESSTNPSEQKKSPSINPAKIPLIPKEPQNTSTKSAQSTGVLSIPAIIGIVITSIICGILLSFGGFFIYKWKWNKSGREVERAIPTPGNEKGDDSNEVKVPTRNINKISSYGSKLFYRWNKNKLKYKRAIPTPGNEDDNSNHKVITISKPKLENNSIVTSSTDNQRVLQQIDLENFKNDIIQVVRQEIKQNLQQNI</sequence>
<keyword evidence="4" id="KW-0472">Membrane</keyword>
<evidence type="ECO:0000313" key="6">
    <source>
        <dbReference type="Proteomes" id="UP000789570"/>
    </source>
</evidence>